<dbReference type="AlphaFoldDB" id="A0A9E7EZ06"/>
<protein>
    <submittedName>
        <fullName evidence="2">Heavy metal-associated domain containing protein</fullName>
    </submittedName>
</protein>
<dbReference type="Gene3D" id="3.30.70.100">
    <property type="match status" value="1"/>
</dbReference>
<dbReference type="EMBL" id="CP097504">
    <property type="protein sequence ID" value="URD85432.1"/>
    <property type="molecule type" value="Genomic_DNA"/>
</dbReference>
<organism evidence="2 3">
    <name type="scientific">Musa troglodytarum</name>
    <name type="common">fe'i banana</name>
    <dbReference type="NCBI Taxonomy" id="320322"/>
    <lineage>
        <taxon>Eukaryota</taxon>
        <taxon>Viridiplantae</taxon>
        <taxon>Streptophyta</taxon>
        <taxon>Embryophyta</taxon>
        <taxon>Tracheophyta</taxon>
        <taxon>Spermatophyta</taxon>
        <taxon>Magnoliopsida</taxon>
        <taxon>Liliopsida</taxon>
        <taxon>Zingiberales</taxon>
        <taxon>Musaceae</taxon>
        <taxon>Musa</taxon>
    </lineage>
</organism>
<evidence type="ECO:0000313" key="2">
    <source>
        <dbReference type="EMBL" id="URD85432.1"/>
    </source>
</evidence>
<dbReference type="InterPro" id="IPR044526">
    <property type="entry name" value="NAKR1-3"/>
</dbReference>
<dbReference type="CDD" id="cd00371">
    <property type="entry name" value="HMA"/>
    <property type="match status" value="1"/>
</dbReference>
<gene>
    <name evidence="2" type="ORF">MUK42_27622</name>
</gene>
<evidence type="ECO:0000313" key="3">
    <source>
        <dbReference type="Proteomes" id="UP001055439"/>
    </source>
</evidence>
<evidence type="ECO:0000256" key="1">
    <source>
        <dbReference type="SAM" id="MobiDB-lite"/>
    </source>
</evidence>
<feature type="region of interest" description="Disordered" evidence="1">
    <location>
        <begin position="60"/>
        <end position="114"/>
    </location>
</feature>
<dbReference type="OrthoDB" id="689350at2759"/>
<dbReference type="InterPro" id="IPR006121">
    <property type="entry name" value="HMA_dom"/>
</dbReference>
<sequence>MATFSFSLSLSLSLVYDSTHSTLIPLLGFKEMRRVNFSCVSPASAAICTSIDRRSMVRASTRRAIDRHTPHLRDPRRAKSALSSVTRTTTEKKSHSQRRKSLDKPTNLISPPGSSRYLLNDDAFFDVFPIVDAAPPPLFSVERSQLEVMKKDVPAAVTTPSSAMPQIQVVSSWKVVHLRVSLHCKGCEGKVRKHISKMEGDGGRRRDPVGSPEQHIQGQECSALAFAFISAAASASLLLIQICISQAPATLVYGTVPCSDR</sequence>
<accession>A0A9E7EZ06</accession>
<dbReference type="PANTHER" id="PTHR46119:SF15">
    <property type="entry name" value="PROTEIN SODIUM POTASSIUM ROOT DEFECTIVE 2"/>
    <property type="match status" value="1"/>
</dbReference>
<dbReference type="Proteomes" id="UP001055439">
    <property type="component" value="Chromosome 2"/>
</dbReference>
<dbReference type="PANTHER" id="PTHR46119">
    <property type="entry name" value="OS08G0405700 PROTEIN"/>
    <property type="match status" value="1"/>
</dbReference>
<feature type="compositionally biased region" description="Basic and acidic residues" evidence="1">
    <location>
        <begin position="63"/>
        <end position="77"/>
    </location>
</feature>
<dbReference type="GO" id="GO:0046872">
    <property type="term" value="F:metal ion binding"/>
    <property type="evidence" value="ECO:0007669"/>
    <property type="project" value="InterPro"/>
</dbReference>
<keyword evidence="3" id="KW-1185">Reference proteome</keyword>
<proteinExistence type="predicted"/>
<name>A0A9E7EZ06_9LILI</name>
<reference evidence="2" key="1">
    <citation type="submission" date="2022-05" db="EMBL/GenBank/DDBJ databases">
        <title>The Musa troglodytarum L. genome provides insights into the mechanism of non-climacteric behaviour and enrichment of carotenoids.</title>
        <authorList>
            <person name="Wang J."/>
        </authorList>
    </citation>
    <scope>NUCLEOTIDE SEQUENCE</scope>
    <source>
        <tissue evidence="2">Leaf</tissue>
    </source>
</reference>